<gene>
    <name evidence="2" type="ORF">KGM_216093</name>
</gene>
<dbReference type="KEGG" id="dpl:KGM_216093"/>
<keyword evidence="3" id="KW-1185">Reference proteome</keyword>
<feature type="region of interest" description="Disordered" evidence="1">
    <location>
        <begin position="639"/>
        <end position="664"/>
    </location>
</feature>
<reference evidence="2 3" key="1">
    <citation type="journal article" date="2011" name="Cell">
        <title>The monarch butterfly genome yields insights into long-distance migration.</title>
        <authorList>
            <person name="Zhan S."/>
            <person name="Merlin C."/>
            <person name="Boore J.L."/>
            <person name="Reppert S.M."/>
        </authorList>
    </citation>
    <scope>NUCLEOTIDE SEQUENCE [LARGE SCALE GENOMIC DNA]</scope>
    <source>
        <strain evidence="2">F-2</strain>
    </source>
</reference>
<feature type="compositionally biased region" description="Polar residues" evidence="1">
    <location>
        <begin position="641"/>
        <end position="653"/>
    </location>
</feature>
<proteinExistence type="predicted"/>
<evidence type="ECO:0000256" key="1">
    <source>
        <dbReference type="SAM" id="MobiDB-lite"/>
    </source>
</evidence>
<feature type="region of interest" description="Disordered" evidence="1">
    <location>
        <begin position="118"/>
        <end position="172"/>
    </location>
</feature>
<evidence type="ECO:0000313" key="2">
    <source>
        <dbReference type="EMBL" id="OWR52758.1"/>
    </source>
</evidence>
<name>A0A212FG99_DANPL</name>
<dbReference type="EMBL" id="AGBW02008692">
    <property type="protein sequence ID" value="OWR52758.1"/>
    <property type="molecule type" value="Genomic_DNA"/>
</dbReference>
<evidence type="ECO:0000313" key="3">
    <source>
        <dbReference type="Proteomes" id="UP000007151"/>
    </source>
</evidence>
<accession>A0A212FG99</accession>
<organism evidence="2 3">
    <name type="scientific">Danaus plexippus plexippus</name>
    <dbReference type="NCBI Taxonomy" id="278856"/>
    <lineage>
        <taxon>Eukaryota</taxon>
        <taxon>Metazoa</taxon>
        <taxon>Ecdysozoa</taxon>
        <taxon>Arthropoda</taxon>
        <taxon>Hexapoda</taxon>
        <taxon>Insecta</taxon>
        <taxon>Pterygota</taxon>
        <taxon>Neoptera</taxon>
        <taxon>Endopterygota</taxon>
        <taxon>Lepidoptera</taxon>
        <taxon>Glossata</taxon>
        <taxon>Ditrysia</taxon>
        <taxon>Papilionoidea</taxon>
        <taxon>Nymphalidae</taxon>
        <taxon>Danainae</taxon>
        <taxon>Danaini</taxon>
        <taxon>Danaina</taxon>
        <taxon>Danaus</taxon>
        <taxon>Danaus</taxon>
    </lineage>
</organism>
<dbReference type="InParanoid" id="A0A212FG99"/>
<dbReference type="Proteomes" id="UP000007151">
    <property type="component" value="Unassembled WGS sequence"/>
</dbReference>
<comment type="caution">
    <text evidence="2">The sequence shown here is derived from an EMBL/GenBank/DDBJ whole genome shotgun (WGS) entry which is preliminary data.</text>
</comment>
<protein>
    <submittedName>
        <fullName evidence="2">Uncharacterized protein</fullName>
    </submittedName>
</protein>
<dbReference type="eggNOG" id="ENOG502SBUU">
    <property type="taxonomic scope" value="Eukaryota"/>
</dbReference>
<feature type="compositionally biased region" description="Polar residues" evidence="1">
    <location>
        <begin position="151"/>
        <end position="171"/>
    </location>
</feature>
<sequence>MEVHKIIIIWVAVIAVSVRENESHIFHKKLLKDCTCFPKDSQQPRVSELAAKYGRYERRVVYLFKHQDSGIVSIYVPNQEKQDKFPDLTVGKTDKYGFPSRYNILDIFKNPVSLSPSLISPKPEKLQNKTILEPSQHTKHEKKTENESKLKNSTGQQDPIPDTNQHVSPDNGQLVELPHHVIIPGDEEHTHDGQNVQKPHYYIVPGDQEIPMMAKMNKNLTTILYQLTKNIPMMAKMNKNLTTILYQLTKNIPMMAKMNKNLTTILYQLTKNIPMMAKMNKNLTTILYQLTKNIPMMAKMNKNLTTILYQLTKNIPMMAKMNKNLTTILYQLTKNIPMMAKMNKNLTTILYQLTKNIQIMKKYVLQKPSQNDDKIIGDNNSDILNILLDDKRNVKLPPPKDIQIPISPKFNKWLIEQIKIVDNDVLGLKLPNDVEVQRFKYLLINLITKSGFRLTELGDLMDANGRVLKISNLKLKRVMISDPAVYKHIMSNYKCIIPHDIPYLEAVFVGLIRPPKILGVIPLRMTLLPKCNGNRCNHNSRCNLATSKVSPIDLKQTTELNNVLAIEKNLNEPAILSSKEESRSHTEPELTLNLNPEDLEAVFGEYSDQTANEENVEEYNTIDGSDDGEEVIFPKIVGGNAATSSGTPVSSRGRSGYNDPWVYR</sequence>
<feature type="compositionally biased region" description="Basic and acidic residues" evidence="1">
    <location>
        <begin position="136"/>
        <end position="150"/>
    </location>
</feature>
<dbReference type="Gene3D" id="6.10.140.1640">
    <property type="match status" value="3"/>
</dbReference>
<dbReference type="AlphaFoldDB" id="A0A212FG99"/>